<evidence type="ECO:0000313" key="3">
    <source>
        <dbReference type="Proteomes" id="UP000516380"/>
    </source>
</evidence>
<name>A0A7G1IA18_MYCKA</name>
<keyword evidence="3" id="KW-1185">Reference proteome</keyword>
<dbReference type="AlphaFoldDB" id="A0A7G1IA18"/>
<accession>A0A7G1IA18</accession>
<dbReference type="Proteomes" id="UP000516380">
    <property type="component" value="Chromosome"/>
</dbReference>
<protein>
    <recommendedName>
        <fullName evidence="4">Lipoprotein</fullName>
    </recommendedName>
</protein>
<reference evidence="2 3" key="1">
    <citation type="submission" date="2020-07" db="EMBL/GenBank/DDBJ databases">
        <title>Mycobacterium kansasii (former subtype) with zoonotic potential isolated from diseased indoor pet cat, Japan.</title>
        <authorList>
            <person name="Fukano H."/>
            <person name="Terazono T."/>
            <person name="Hoshino Y."/>
        </authorList>
    </citation>
    <scope>NUCLEOTIDE SEQUENCE [LARGE SCALE GENOMIC DNA]</scope>
    <source>
        <strain evidence="2 3">Kuro-I</strain>
    </source>
</reference>
<proteinExistence type="predicted"/>
<evidence type="ECO:0008006" key="4">
    <source>
        <dbReference type="Google" id="ProtNLM"/>
    </source>
</evidence>
<sequence length="85" mass="8813">MSVVDLWGCGYSACCDRQEKRYAVRRNVTTLVLAASALVALTPAIAGCSNSGANQPGATISSTPGNAEGKHGPFFRSAVVSAIRR</sequence>
<evidence type="ECO:0000313" key="2">
    <source>
        <dbReference type="EMBL" id="BCI86555.1"/>
    </source>
</evidence>
<organism evidence="2 3">
    <name type="scientific">Mycobacterium kansasii</name>
    <dbReference type="NCBI Taxonomy" id="1768"/>
    <lineage>
        <taxon>Bacteria</taxon>
        <taxon>Bacillati</taxon>
        <taxon>Actinomycetota</taxon>
        <taxon>Actinomycetes</taxon>
        <taxon>Mycobacteriales</taxon>
        <taxon>Mycobacteriaceae</taxon>
        <taxon>Mycobacterium</taxon>
    </lineage>
</organism>
<feature type="compositionally biased region" description="Polar residues" evidence="1">
    <location>
        <begin position="50"/>
        <end position="65"/>
    </location>
</feature>
<dbReference type="EMBL" id="AP023343">
    <property type="protein sequence ID" value="BCI86555.1"/>
    <property type="molecule type" value="Genomic_DNA"/>
</dbReference>
<evidence type="ECO:0000256" key="1">
    <source>
        <dbReference type="SAM" id="MobiDB-lite"/>
    </source>
</evidence>
<gene>
    <name evidence="2" type="ORF">NIIDMKKI_17610</name>
</gene>
<feature type="region of interest" description="Disordered" evidence="1">
    <location>
        <begin position="50"/>
        <end position="72"/>
    </location>
</feature>